<evidence type="ECO:0000256" key="7">
    <source>
        <dbReference type="ARBA" id="ARBA00022741"/>
    </source>
</evidence>
<dbReference type="InterPro" id="IPR014729">
    <property type="entry name" value="Rossmann-like_a/b/a_fold"/>
</dbReference>
<evidence type="ECO:0000256" key="13">
    <source>
        <dbReference type="ARBA" id="ARBA00049494"/>
    </source>
</evidence>
<dbReference type="RefSeq" id="WP_344909749.1">
    <property type="nucleotide sequence ID" value="NZ_BAABDL010000017.1"/>
</dbReference>
<keyword evidence="11" id="KW-0511">Multifunctional enzyme</keyword>
<keyword evidence="7 14" id="KW-0547">Nucleotide-binding</keyword>
<dbReference type="EC" id="2.7.7.2" evidence="14"/>
<organism evidence="16 17">
    <name type="scientific">Amphibacillus indicireducens</name>
    <dbReference type="NCBI Taxonomy" id="1076330"/>
    <lineage>
        <taxon>Bacteria</taxon>
        <taxon>Bacillati</taxon>
        <taxon>Bacillota</taxon>
        <taxon>Bacilli</taxon>
        <taxon>Bacillales</taxon>
        <taxon>Bacillaceae</taxon>
        <taxon>Amphibacillus</taxon>
    </lineage>
</organism>
<evidence type="ECO:0000259" key="15">
    <source>
        <dbReference type="SMART" id="SM00904"/>
    </source>
</evidence>
<dbReference type="InterPro" id="IPR023468">
    <property type="entry name" value="Riboflavin_kinase"/>
</dbReference>
<dbReference type="SUPFAM" id="SSF52374">
    <property type="entry name" value="Nucleotidylyl transferase"/>
    <property type="match status" value="1"/>
</dbReference>
<evidence type="ECO:0000256" key="2">
    <source>
        <dbReference type="ARBA" id="ARBA00005201"/>
    </source>
</evidence>
<evidence type="ECO:0000256" key="1">
    <source>
        <dbReference type="ARBA" id="ARBA00004726"/>
    </source>
</evidence>
<dbReference type="PANTHER" id="PTHR22749:SF6">
    <property type="entry name" value="RIBOFLAVIN KINASE"/>
    <property type="match status" value="1"/>
</dbReference>
<sequence>MKTIDLEYPFDYRPSEDEHAVCAIGFFDGIHKGHQYVLQTAKDLANRLNKKLAVMTFTPHPSVVIKGGPTYFTYLNTFHQKQQILTDFGVDLLYVIHFNPTVAQLDPQVFIDHYIVELNISKLVCGFDFTYGYRGAGNVNTLINHSKERFGIHVVEKLNEGSEKVSSTRIRALLADGKVEEVKALLTRPLMTEGTVIHGYKRGREIGYPTANIAVDPEQIMPKTGVYYVTVLIDEQTFHGMASLGYNPTFENVENEIKCEVHIFDFNQMLYDKSITVCWQKYIRPEYKFDHVDQLIDQLEVDEQEIRQLF</sequence>
<dbReference type="Gene3D" id="2.40.30.30">
    <property type="entry name" value="Riboflavin kinase-like"/>
    <property type="match status" value="1"/>
</dbReference>
<comment type="similarity">
    <text evidence="14">Belongs to the ribF family.</text>
</comment>
<comment type="catalytic activity">
    <reaction evidence="12 14">
        <text>riboflavin + ATP = FMN + ADP + H(+)</text>
        <dbReference type="Rhea" id="RHEA:14357"/>
        <dbReference type="ChEBI" id="CHEBI:15378"/>
        <dbReference type="ChEBI" id="CHEBI:30616"/>
        <dbReference type="ChEBI" id="CHEBI:57986"/>
        <dbReference type="ChEBI" id="CHEBI:58210"/>
        <dbReference type="ChEBI" id="CHEBI:456216"/>
        <dbReference type="EC" id="2.7.1.26"/>
    </reaction>
</comment>
<keyword evidence="17" id="KW-1185">Reference proteome</keyword>
<keyword evidence="8 14" id="KW-0418">Kinase</keyword>
<evidence type="ECO:0000256" key="12">
    <source>
        <dbReference type="ARBA" id="ARBA00047880"/>
    </source>
</evidence>
<evidence type="ECO:0000256" key="11">
    <source>
        <dbReference type="ARBA" id="ARBA00023268"/>
    </source>
</evidence>
<dbReference type="InterPro" id="IPR015864">
    <property type="entry name" value="FAD_synthase"/>
</dbReference>
<name>A0ABP7V573_9BACI</name>
<dbReference type="InterPro" id="IPR015865">
    <property type="entry name" value="Riboflavin_kinase_bac/euk"/>
</dbReference>
<evidence type="ECO:0000313" key="16">
    <source>
        <dbReference type="EMBL" id="GAA4059778.1"/>
    </source>
</evidence>
<evidence type="ECO:0000256" key="5">
    <source>
        <dbReference type="ARBA" id="ARBA00022679"/>
    </source>
</evidence>
<gene>
    <name evidence="16" type="primary">ribF</name>
    <name evidence="16" type="ORF">GCM10022410_03590</name>
</gene>
<dbReference type="PIRSF" id="PIRSF004491">
    <property type="entry name" value="FAD_Synth"/>
    <property type="match status" value="1"/>
</dbReference>
<comment type="pathway">
    <text evidence="2 14">Cofactor biosynthesis; FMN biosynthesis; FMN from riboflavin (ATP route): step 1/1.</text>
</comment>
<dbReference type="EC" id="2.7.1.26" evidence="14"/>
<dbReference type="CDD" id="cd02064">
    <property type="entry name" value="FAD_synthetase_N"/>
    <property type="match status" value="1"/>
</dbReference>
<comment type="catalytic activity">
    <reaction evidence="13 14">
        <text>FMN + ATP + H(+) = FAD + diphosphate</text>
        <dbReference type="Rhea" id="RHEA:17237"/>
        <dbReference type="ChEBI" id="CHEBI:15378"/>
        <dbReference type="ChEBI" id="CHEBI:30616"/>
        <dbReference type="ChEBI" id="CHEBI:33019"/>
        <dbReference type="ChEBI" id="CHEBI:57692"/>
        <dbReference type="ChEBI" id="CHEBI:58210"/>
        <dbReference type="EC" id="2.7.7.2"/>
    </reaction>
</comment>
<keyword evidence="9 14" id="KW-0274">FAD</keyword>
<evidence type="ECO:0000313" key="17">
    <source>
        <dbReference type="Proteomes" id="UP001501734"/>
    </source>
</evidence>
<evidence type="ECO:0000256" key="10">
    <source>
        <dbReference type="ARBA" id="ARBA00022840"/>
    </source>
</evidence>
<evidence type="ECO:0000256" key="8">
    <source>
        <dbReference type="ARBA" id="ARBA00022777"/>
    </source>
</evidence>
<evidence type="ECO:0000256" key="4">
    <source>
        <dbReference type="ARBA" id="ARBA00022643"/>
    </source>
</evidence>
<dbReference type="SMART" id="SM00904">
    <property type="entry name" value="Flavokinase"/>
    <property type="match status" value="1"/>
</dbReference>
<dbReference type="Gene3D" id="3.40.50.620">
    <property type="entry name" value="HUPs"/>
    <property type="match status" value="1"/>
</dbReference>
<dbReference type="Pfam" id="PF06574">
    <property type="entry name" value="FAD_syn"/>
    <property type="match status" value="1"/>
</dbReference>
<dbReference type="NCBIfam" id="NF004162">
    <property type="entry name" value="PRK05627.1-5"/>
    <property type="match status" value="1"/>
</dbReference>
<dbReference type="Proteomes" id="UP001501734">
    <property type="component" value="Unassembled WGS sequence"/>
</dbReference>
<dbReference type="NCBIfam" id="TIGR00083">
    <property type="entry name" value="ribF"/>
    <property type="match status" value="1"/>
</dbReference>
<reference evidence="17" key="1">
    <citation type="journal article" date="2019" name="Int. J. Syst. Evol. Microbiol.">
        <title>The Global Catalogue of Microorganisms (GCM) 10K type strain sequencing project: providing services to taxonomists for standard genome sequencing and annotation.</title>
        <authorList>
            <consortium name="The Broad Institute Genomics Platform"/>
            <consortium name="The Broad Institute Genome Sequencing Center for Infectious Disease"/>
            <person name="Wu L."/>
            <person name="Ma J."/>
        </authorList>
    </citation>
    <scope>NUCLEOTIDE SEQUENCE [LARGE SCALE GENOMIC DNA]</scope>
    <source>
        <strain evidence="17">JCM 17250</strain>
    </source>
</reference>
<dbReference type="InterPro" id="IPR002606">
    <property type="entry name" value="Riboflavin_kinase_bac"/>
</dbReference>
<dbReference type="EMBL" id="BAABDL010000017">
    <property type="protein sequence ID" value="GAA4059778.1"/>
    <property type="molecule type" value="Genomic_DNA"/>
</dbReference>
<keyword evidence="5 14" id="KW-0808">Transferase</keyword>
<comment type="caution">
    <text evidence="16">The sequence shown here is derived from an EMBL/GenBank/DDBJ whole genome shotgun (WGS) entry which is preliminary data.</text>
</comment>
<dbReference type="InterPro" id="IPR023465">
    <property type="entry name" value="Riboflavin_kinase_dom_sf"/>
</dbReference>
<evidence type="ECO:0000256" key="14">
    <source>
        <dbReference type="PIRNR" id="PIRNR004491"/>
    </source>
</evidence>
<proteinExistence type="inferred from homology"/>
<evidence type="ECO:0000256" key="6">
    <source>
        <dbReference type="ARBA" id="ARBA00022695"/>
    </source>
</evidence>
<dbReference type="GO" id="GO:0016301">
    <property type="term" value="F:kinase activity"/>
    <property type="evidence" value="ECO:0007669"/>
    <property type="project" value="UniProtKB-KW"/>
</dbReference>
<feature type="domain" description="Riboflavin kinase" evidence="15">
    <location>
        <begin position="185"/>
        <end position="310"/>
    </location>
</feature>
<dbReference type="PANTHER" id="PTHR22749">
    <property type="entry name" value="RIBOFLAVIN KINASE/FMN ADENYLYLTRANSFERASE"/>
    <property type="match status" value="1"/>
</dbReference>
<dbReference type="NCBIfam" id="TIGR00125">
    <property type="entry name" value="cyt_tran_rel"/>
    <property type="match status" value="1"/>
</dbReference>
<keyword evidence="3 14" id="KW-0285">Flavoprotein</keyword>
<accession>A0ABP7V573</accession>
<dbReference type="Pfam" id="PF01687">
    <property type="entry name" value="Flavokinase"/>
    <property type="match status" value="1"/>
</dbReference>
<comment type="pathway">
    <text evidence="1 14">Cofactor biosynthesis; FAD biosynthesis; FAD from FMN: step 1/1.</text>
</comment>
<keyword evidence="10 14" id="KW-0067">ATP-binding</keyword>
<protein>
    <recommendedName>
        <fullName evidence="14">Riboflavin biosynthesis protein</fullName>
    </recommendedName>
    <domain>
        <recommendedName>
            <fullName evidence="14">Riboflavin kinase</fullName>
            <ecNumber evidence="14">2.7.1.26</ecNumber>
        </recommendedName>
        <alternativeName>
            <fullName evidence="14">Flavokinase</fullName>
        </alternativeName>
    </domain>
    <domain>
        <recommendedName>
            <fullName evidence="14">FMN adenylyltransferase</fullName>
            <ecNumber evidence="14">2.7.7.2</ecNumber>
        </recommendedName>
        <alternativeName>
            <fullName evidence="14">FAD pyrophosphorylase</fullName>
        </alternativeName>
        <alternativeName>
            <fullName evidence="14">FAD synthase</fullName>
        </alternativeName>
    </domain>
</protein>
<evidence type="ECO:0000256" key="3">
    <source>
        <dbReference type="ARBA" id="ARBA00022630"/>
    </source>
</evidence>
<keyword evidence="4 14" id="KW-0288">FMN</keyword>
<keyword evidence="6 14" id="KW-0548">Nucleotidyltransferase</keyword>
<dbReference type="InterPro" id="IPR004821">
    <property type="entry name" value="Cyt_trans-like"/>
</dbReference>
<dbReference type="SUPFAM" id="SSF82114">
    <property type="entry name" value="Riboflavin kinase-like"/>
    <property type="match status" value="1"/>
</dbReference>
<evidence type="ECO:0000256" key="9">
    <source>
        <dbReference type="ARBA" id="ARBA00022827"/>
    </source>
</evidence>